<dbReference type="EMBL" id="PQIB02000013">
    <property type="protein sequence ID" value="RLM74075.1"/>
    <property type="molecule type" value="Genomic_DNA"/>
</dbReference>
<feature type="region of interest" description="Disordered" evidence="1">
    <location>
        <begin position="1"/>
        <end position="65"/>
    </location>
</feature>
<reference evidence="3" key="1">
    <citation type="journal article" date="2019" name="Nat. Commun.">
        <title>The genome of broomcorn millet.</title>
        <authorList>
            <person name="Zou C."/>
            <person name="Miki D."/>
            <person name="Li D."/>
            <person name="Tang Q."/>
            <person name="Xiao L."/>
            <person name="Rajput S."/>
            <person name="Deng P."/>
            <person name="Jia W."/>
            <person name="Huang R."/>
            <person name="Zhang M."/>
            <person name="Sun Y."/>
            <person name="Hu J."/>
            <person name="Fu X."/>
            <person name="Schnable P.S."/>
            <person name="Li F."/>
            <person name="Zhang H."/>
            <person name="Feng B."/>
            <person name="Zhu X."/>
            <person name="Liu R."/>
            <person name="Schnable J.C."/>
            <person name="Zhu J.-K."/>
            <person name="Zhang H."/>
        </authorList>
    </citation>
    <scope>NUCLEOTIDE SEQUENCE [LARGE SCALE GENOMIC DNA]</scope>
</reference>
<evidence type="ECO:0000256" key="1">
    <source>
        <dbReference type="SAM" id="MobiDB-lite"/>
    </source>
</evidence>
<dbReference type="AlphaFoldDB" id="A0A3L6Q638"/>
<feature type="region of interest" description="Disordered" evidence="1">
    <location>
        <begin position="88"/>
        <end position="178"/>
    </location>
</feature>
<comment type="caution">
    <text evidence="2">The sequence shown here is derived from an EMBL/GenBank/DDBJ whole genome shotgun (WGS) entry which is preliminary data.</text>
</comment>
<feature type="compositionally biased region" description="Low complexity" evidence="1">
    <location>
        <begin position="29"/>
        <end position="40"/>
    </location>
</feature>
<gene>
    <name evidence="2" type="ORF">C2845_PM15G08240</name>
</gene>
<protein>
    <submittedName>
        <fullName evidence="2">Uncharacterized protein</fullName>
    </submittedName>
</protein>
<sequence>MAISSSTVVPRAEGASSTRGTGTLTASRGASSTVTPTVVAGAGGVTTLEEDAVSSNRGSSPPEVEEITCARDISSLATHVRVAEAERRAAGDREEVVAGCRQVSPTSSISSASGIVGRDPIKVIPGSLTTSSSRSPKLVASSKDREDVEGANGSSTSASFPKAVPAASTSTVGRRGLE</sequence>
<feature type="compositionally biased region" description="Low complexity" evidence="1">
    <location>
        <begin position="104"/>
        <end position="113"/>
    </location>
</feature>
<accession>A0A3L6Q638</accession>
<evidence type="ECO:0000313" key="3">
    <source>
        <dbReference type="Proteomes" id="UP000275267"/>
    </source>
</evidence>
<name>A0A3L6Q638_PANMI</name>
<dbReference type="Proteomes" id="UP000275267">
    <property type="component" value="Unassembled WGS sequence"/>
</dbReference>
<keyword evidence="3" id="KW-1185">Reference proteome</keyword>
<organism evidence="2 3">
    <name type="scientific">Panicum miliaceum</name>
    <name type="common">Proso millet</name>
    <name type="synonym">Broomcorn millet</name>
    <dbReference type="NCBI Taxonomy" id="4540"/>
    <lineage>
        <taxon>Eukaryota</taxon>
        <taxon>Viridiplantae</taxon>
        <taxon>Streptophyta</taxon>
        <taxon>Embryophyta</taxon>
        <taxon>Tracheophyta</taxon>
        <taxon>Spermatophyta</taxon>
        <taxon>Magnoliopsida</taxon>
        <taxon>Liliopsida</taxon>
        <taxon>Poales</taxon>
        <taxon>Poaceae</taxon>
        <taxon>PACMAD clade</taxon>
        <taxon>Panicoideae</taxon>
        <taxon>Panicodae</taxon>
        <taxon>Paniceae</taxon>
        <taxon>Panicinae</taxon>
        <taxon>Panicum</taxon>
        <taxon>Panicum sect. Panicum</taxon>
    </lineage>
</organism>
<feature type="compositionally biased region" description="Polar residues" evidence="1">
    <location>
        <begin position="15"/>
        <end position="28"/>
    </location>
</feature>
<evidence type="ECO:0000313" key="2">
    <source>
        <dbReference type="EMBL" id="RLM74075.1"/>
    </source>
</evidence>
<proteinExistence type="predicted"/>